<reference evidence="3" key="3">
    <citation type="submission" date="2025-08" db="UniProtKB">
        <authorList>
            <consortium name="RefSeq"/>
        </authorList>
    </citation>
    <scope>IDENTIFICATION</scope>
    <source>
        <strain evidence="3">NI907</strain>
    </source>
</reference>
<accession>A0A6P8BHL3</accession>
<proteinExistence type="predicted"/>
<feature type="compositionally biased region" description="Basic residues" evidence="1">
    <location>
        <begin position="1"/>
        <end position="10"/>
    </location>
</feature>
<reference evidence="3" key="2">
    <citation type="submission" date="2019-10" db="EMBL/GenBank/DDBJ databases">
        <authorList>
            <consortium name="NCBI Genome Project"/>
        </authorList>
    </citation>
    <scope>NUCLEOTIDE SEQUENCE</scope>
    <source>
        <strain evidence="3">NI907</strain>
    </source>
</reference>
<dbReference type="RefSeq" id="XP_030986521.1">
    <property type="nucleotide sequence ID" value="XM_031121381.1"/>
</dbReference>
<evidence type="ECO:0000313" key="3">
    <source>
        <dbReference type="RefSeq" id="XP_030986521.1"/>
    </source>
</evidence>
<dbReference type="GeneID" id="41956295"/>
<evidence type="ECO:0000256" key="1">
    <source>
        <dbReference type="SAM" id="MobiDB-lite"/>
    </source>
</evidence>
<dbReference type="Proteomes" id="UP000515153">
    <property type="component" value="Unplaced"/>
</dbReference>
<gene>
    <name evidence="3" type="ORF">PgNI_01308</name>
</gene>
<organism evidence="2 3">
    <name type="scientific">Pyricularia grisea</name>
    <name type="common">Crabgrass-specific blast fungus</name>
    <name type="synonym">Magnaporthe grisea</name>
    <dbReference type="NCBI Taxonomy" id="148305"/>
    <lineage>
        <taxon>Eukaryota</taxon>
        <taxon>Fungi</taxon>
        <taxon>Dikarya</taxon>
        <taxon>Ascomycota</taxon>
        <taxon>Pezizomycotina</taxon>
        <taxon>Sordariomycetes</taxon>
        <taxon>Sordariomycetidae</taxon>
        <taxon>Magnaporthales</taxon>
        <taxon>Pyriculariaceae</taxon>
        <taxon>Pyricularia</taxon>
    </lineage>
</organism>
<dbReference type="PANTHER" id="PTHR28096:SF1">
    <property type="entry name" value="PROTEIN FAF1"/>
    <property type="match status" value="1"/>
</dbReference>
<feature type="compositionally biased region" description="Acidic residues" evidence="1">
    <location>
        <begin position="52"/>
        <end position="78"/>
    </location>
</feature>
<evidence type="ECO:0000313" key="2">
    <source>
        <dbReference type="Proteomes" id="UP000515153"/>
    </source>
</evidence>
<feature type="compositionally biased region" description="Basic and acidic residues" evidence="1">
    <location>
        <begin position="142"/>
        <end position="152"/>
    </location>
</feature>
<feature type="region of interest" description="Disordered" evidence="1">
    <location>
        <begin position="36"/>
        <end position="169"/>
    </location>
</feature>
<dbReference type="InterPro" id="IPR053030">
    <property type="entry name" value="Ribosomal_biogenesis_FAF1-like"/>
</dbReference>
<feature type="region of interest" description="Disordered" evidence="1">
    <location>
        <begin position="272"/>
        <end position="336"/>
    </location>
</feature>
<name>A0A6P8BHL3_PYRGI</name>
<dbReference type="PANTHER" id="PTHR28096">
    <property type="entry name" value="PROTEIN FAF1"/>
    <property type="match status" value="1"/>
</dbReference>
<dbReference type="GO" id="GO:0005730">
    <property type="term" value="C:nucleolus"/>
    <property type="evidence" value="ECO:0007669"/>
    <property type="project" value="TreeGrafter"/>
</dbReference>
<reference evidence="3" key="1">
    <citation type="journal article" date="2019" name="Mol. Biol. Evol.">
        <title>Blast fungal genomes show frequent chromosomal changes, gene gains and losses, and effector gene turnover.</title>
        <authorList>
            <person name="Gomez Luciano L.B."/>
            <person name="Jason Tsai I."/>
            <person name="Chuma I."/>
            <person name="Tosa Y."/>
            <person name="Chen Y.H."/>
            <person name="Li J.Y."/>
            <person name="Li M.Y."/>
            <person name="Jade Lu M.Y."/>
            <person name="Nakayashiki H."/>
            <person name="Li W.H."/>
        </authorList>
    </citation>
    <scope>NUCLEOTIDE SEQUENCE</scope>
    <source>
        <strain evidence="3">NI907</strain>
    </source>
</reference>
<evidence type="ECO:0008006" key="4">
    <source>
        <dbReference type="Google" id="ProtNLM"/>
    </source>
</evidence>
<sequence length="336" mass="36738">MAPILGKRKSRSQEIDSASVEDAQEIFRRHFEAQFAPLAGASPSRQTTQQCNDEDDDEEDEDEESVISDLDSDGDGPDEWGGLSGDSEGDLSEDDDMDDGKESNVVEVVDYSSNAPSLDPTLSMSKKELKAYMSSRPPSLTNDDKKPKEPPARTKKKPGSDPEDSADLLANDLALQRLLSESHLLNQAAGNLSSSSMLLSSVSASNPTAAKSFAEGRLRRKTTDLRMQNLGAKESIFKQKSMPIAMRKGIVKAGADKEARRRREAKECGVILETAKSSGDRRRPASSTNGNRRSKDVGLPGVGRMRGAELRISAKDIRDVEGRRSTGGEKRRKRRR</sequence>
<dbReference type="KEGG" id="pgri:PgNI_01308"/>
<keyword evidence="2" id="KW-1185">Reference proteome</keyword>
<feature type="compositionally biased region" description="Basic and acidic residues" evidence="1">
    <location>
        <begin position="306"/>
        <end position="329"/>
    </location>
</feature>
<feature type="compositionally biased region" description="Acidic residues" evidence="1">
    <location>
        <begin position="87"/>
        <end position="99"/>
    </location>
</feature>
<feature type="region of interest" description="Disordered" evidence="1">
    <location>
        <begin position="1"/>
        <end position="20"/>
    </location>
</feature>
<dbReference type="AlphaFoldDB" id="A0A6P8BHL3"/>
<feature type="compositionally biased region" description="Polar residues" evidence="1">
    <location>
        <begin position="111"/>
        <end position="124"/>
    </location>
</feature>
<dbReference type="GO" id="GO:0000462">
    <property type="term" value="P:maturation of SSU-rRNA from tricistronic rRNA transcript (SSU-rRNA, 5.8S rRNA, LSU-rRNA)"/>
    <property type="evidence" value="ECO:0007669"/>
    <property type="project" value="TreeGrafter"/>
</dbReference>
<protein>
    <recommendedName>
        <fullName evidence="4">Protein FAF1</fullName>
    </recommendedName>
</protein>